<dbReference type="SUPFAM" id="SSF55545">
    <property type="entry name" value="beta-N-acetylhexosaminidase-like domain"/>
    <property type="match status" value="1"/>
</dbReference>
<reference evidence="11" key="1">
    <citation type="journal article" date="2021" name="PeerJ">
        <title>Extensive microbial diversity within the chicken gut microbiome revealed by metagenomics and culture.</title>
        <authorList>
            <person name="Gilroy R."/>
            <person name="Ravi A."/>
            <person name="Getino M."/>
            <person name="Pursley I."/>
            <person name="Horton D.L."/>
            <person name="Alikhan N.F."/>
            <person name="Baker D."/>
            <person name="Gharbi K."/>
            <person name="Hall N."/>
            <person name="Watson M."/>
            <person name="Adriaenssens E.M."/>
            <person name="Foster-Nyarko E."/>
            <person name="Jarju S."/>
            <person name="Secka A."/>
            <person name="Antonio M."/>
            <person name="Oren A."/>
            <person name="Chaudhuri R.R."/>
            <person name="La Ragione R."/>
            <person name="Hildebrand F."/>
            <person name="Pallen M.J."/>
        </authorList>
    </citation>
    <scope>NUCLEOTIDE SEQUENCE</scope>
    <source>
        <strain evidence="11">G3-2149</strain>
    </source>
</reference>
<gene>
    <name evidence="11" type="ORF">H9789_01525</name>
</gene>
<evidence type="ECO:0000256" key="1">
    <source>
        <dbReference type="ARBA" id="ARBA00001231"/>
    </source>
</evidence>
<feature type="chain" id="PRO_5039141023" description="beta-N-acetylhexosaminidase" evidence="7">
    <location>
        <begin position="25"/>
        <end position="789"/>
    </location>
</feature>
<keyword evidence="7" id="KW-0732">Signal</keyword>
<keyword evidence="5" id="KW-0326">Glycosidase</keyword>
<comment type="caution">
    <text evidence="11">The sequence shown here is derived from an EMBL/GenBank/DDBJ whole genome shotgun (WGS) entry which is preliminary data.</text>
</comment>
<dbReference type="InterPro" id="IPR017853">
    <property type="entry name" value="GH"/>
</dbReference>
<dbReference type="AlphaFoldDB" id="A0A9E2L5M2"/>
<organism evidence="11 12">
    <name type="scientific">Candidatus Paraprevotella stercoravium</name>
    <dbReference type="NCBI Taxonomy" id="2838725"/>
    <lineage>
        <taxon>Bacteria</taxon>
        <taxon>Pseudomonadati</taxon>
        <taxon>Bacteroidota</taxon>
        <taxon>Bacteroidia</taxon>
        <taxon>Bacteroidales</taxon>
        <taxon>Prevotellaceae</taxon>
        <taxon>Paraprevotella</taxon>
    </lineage>
</organism>
<feature type="domain" description="F5/8 type C" evidence="9">
    <location>
        <begin position="665"/>
        <end position="765"/>
    </location>
</feature>
<dbReference type="GO" id="GO:0004563">
    <property type="term" value="F:beta-N-acetylhexosaminidase activity"/>
    <property type="evidence" value="ECO:0007669"/>
    <property type="project" value="UniProtKB-EC"/>
</dbReference>
<keyword evidence="4" id="KW-0378">Hydrolase</keyword>
<evidence type="ECO:0000256" key="6">
    <source>
        <dbReference type="PIRSR" id="PIRSR625705-1"/>
    </source>
</evidence>
<evidence type="ECO:0000259" key="10">
    <source>
        <dbReference type="Pfam" id="PF02838"/>
    </source>
</evidence>
<comment type="catalytic activity">
    <reaction evidence="1">
        <text>Hydrolysis of terminal non-reducing N-acetyl-D-hexosamine residues in N-acetyl-beta-D-hexosaminides.</text>
        <dbReference type="EC" id="3.2.1.52"/>
    </reaction>
</comment>
<dbReference type="InterPro" id="IPR015883">
    <property type="entry name" value="Glyco_hydro_20_cat"/>
</dbReference>
<evidence type="ECO:0000259" key="9">
    <source>
        <dbReference type="Pfam" id="PF00754"/>
    </source>
</evidence>
<evidence type="ECO:0000313" key="11">
    <source>
        <dbReference type="EMBL" id="MBU3852509.1"/>
    </source>
</evidence>
<dbReference type="SUPFAM" id="SSF51445">
    <property type="entry name" value="(Trans)glycosidases"/>
    <property type="match status" value="1"/>
</dbReference>
<reference evidence="11" key="2">
    <citation type="submission" date="2021-04" db="EMBL/GenBank/DDBJ databases">
        <authorList>
            <person name="Gilroy R."/>
        </authorList>
    </citation>
    <scope>NUCLEOTIDE SEQUENCE</scope>
    <source>
        <strain evidence="11">G3-2149</strain>
    </source>
</reference>
<dbReference type="InterPro" id="IPR008979">
    <property type="entry name" value="Galactose-bd-like_sf"/>
</dbReference>
<evidence type="ECO:0000256" key="7">
    <source>
        <dbReference type="SAM" id="SignalP"/>
    </source>
</evidence>
<name>A0A9E2L5M2_9BACT</name>
<dbReference type="Proteomes" id="UP000823865">
    <property type="component" value="Unassembled WGS sequence"/>
</dbReference>
<dbReference type="InterPro" id="IPR000421">
    <property type="entry name" value="FA58C"/>
</dbReference>
<evidence type="ECO:0000256" key="2">
    <source>
        <dbReference type="ARBA" id="ARBA00006285"/>
    </source>
</evidence>
<dbReference type="SUPFAM" id="SSF49785">
    <property type="entry name" value="Galactose-binding domain-like"/>
    <property type="match status" value="1"/>
</dbReference>
<dbReference type="InterPro" id="IPR029018">
    <property type="entry name" value="Hex-like_dom2"/>
</dbReference>
<evidence type="ECO:0000256" key="3">
    <source>
        <dbReference type="ARBA" id="ARBA00012663"/>
    </source>
</evidence>
<dbReference type="PANTHER" id="PTHR22600:SF57">
    <property type="entry name" value="BETA-N-ACETYLHEXOSAMINIDASE"/>
    <property type="match status" value="1"/>
</dbReference>
<accession>A0A9E2L5M2</accession>
<dbReference type="Gene3D" id="3.20.20.80">
    <property type="entry name" value="Glycosidases"/>
    <property type="match status" value="1"/>
</dbReference>
<dbReference type="InterPro" id="IPR015882">
    <property type="entry name" value="HEX_bac_N"/>
</dbReference>
<dbReference type="GO" id="GO:0030203">
    <property type="term" value="P:glycosaminoglycan metabolic process"/>
    <property type="evidence" value="ECO:0007669"/>
    <property type="project" value="TreeGrafter"/>
</dbReference>
<dbReference type="GO" id="GO:0016020">
    <property type="term" value="C:membrane"/>
    <property type="evidence" value="ECO:0007669"/>
    <property type="project" value="TreeGrafter"/>
</dbReference>
<dbReference type="PRINTS" id="PR00738">
    <property type="entry name" value="GLHYDRLASE20"/>
</dbReference>
<dbReference type="EC" id="3.2.1.52" evidence="3"/>
<dbReference type="Pfam" id="PF00728">
    <property type="entry name" value="Glyco_hydro_20"/>
    <property type="match status" value="1"/>
</dbReference>
<dbReference type="Pfam" id="PF00754">
    <property type="entry name" value="F5_F8_type_C"/>
    <property type="match status" value="1"/>
</dbReference>
<feature type="active site" description="Proton donor" evidence="6">
    <location>
        <position position="347"/>
    </location>
</feature>
<evidence type="ECO:0000259" key="8">
    <source>
        <dbReference type="Pfam" id="PF00728"/>
    </source>
</evidence>
<dbReference type="InterPro" id="IPR025705">
    <property type="entry name" value="Beta_hexosaminidase_sua/sub"/>
</dbReference>
<feature type="domain" description="Beta-hexosaminidase bacterial type N-terminal" evidence="10">
    <location>
        <begin position="30"/>
        <end position="170"/>
    </location>
</feature>
<dbReference type="PANTHER" id="PTHR22600">
    <property type="entry name" value="BETA-HEXOSAMINIDASE"/>
    <property type="match status" value="1"/>
</dbReference>
<evidence type="ECO:0000256" key="4">
    <source>
        <dbReference type="ARBA" id="ARBA00022801"/>
    </source>
</evidence>
<dbReference type="InterPro" id="IPR026876">
    <property type="entry name" value="Fn3_assoc_repeat"/>
</dbReference>
<evidence type="ECO:0000256" key="5">
    <source>
        <dbReference type="ARBA" id="ARBA00023295"/>
    </source>
</evidence>
<dbReference type="Gene3D" id="2.60.120.260">
    <property type="entry name" value="Galactose-binding domain-like"/>
    <property type="match status" value="1"/>
</dbReference>
<proteinExistence type="inferred from homology"/>
<comment type="similarity">
    <text evidence="2">Belongs to the glycosyl hydrolase 20 family.</text>
</comment>
<dbReference type="GO" id="GO:0005975">
    <property type="term" value="P:carbohydrate metabolic process"/>
    <property type="evidence" value="ECO:0007669"/>
    <property type="project" value="InterPro"/>
</dbReference>
<dbReference type="Pfam" id="PF13287">
    <property type="entry name" value="Fn3_assoc"/>
    <property type="match status" value="1"/>
</dbReference>
<feature type="signal peptide" evidence="7">
    <location>
        <begin position="1"/>
        <end position="24"/>
    </location>
</feature>
<dbReference type="Gene3D" id="3.30.379.10">
    <property type="entry name" value="Chitobiase/beta-hexosaminidase domain 2-like"/>
    <property type="match status" value="1"/>
</dbReference>
<dbReference type="Pfam" id="PF02838">
    <property type="entry name" value="Glyco_hydro_20b"/>
    <property type="match status" value="1"/>
</dbReference>
<feature type="domain" description="Glycoside hydrolase family 20 catalytic" evidence="8">
    <location>
        <begin position="173"/>
        <end position="522"/>
    </location>
</feature>
<sequence length="789" mass="88231">MNSIVKIFLPVTLCACLTACHSQKAVEANYQIIPLPNHIQAHQDKSFTLSKSTVISYPSQNADMERNARFLAQYIEEQTGYSPEIKADAGASSNCISLALDPSIPAASETVDFEGKINEGYRLEVGQKGVTITGATPAGVFYGMQVLRKSIPAGAKGKKISFASVTIQDAPRFGYRGMMLDVCRHFFTVDEVKRYIDILALHQINRFHWHISEDQGWRIEIKKYPRLTEVGSKRKETVIGRNSGKYDGKPYGGYYTQEQIKDIVAYAAERYITIVPEIDLPGHMQAALAAYPEFGCTGGPYEVWTQWGVSDNVICAGNEKALTFLEDVLSEVVELFPSPYIHVGGDECPKTRWKECPKCQKRIADEGIKGDNRHTAEEYLQSYVISRMERFLESKGRHIIGWDETLEGGLAPNATVMSWRGVGGGIEAAKQKHPVIMTPNSHVYFDYYQTAHTADEPLAIGGYVPVEKVYSLEPAAGIPEDGKKYVIGAQANLWTEYIPTFSQVEYMVLPRMAALSEVQWTRPEFKNYENFLQRVPDMMDQYDVNGYNYATHLLDIRATLEPDTEKDALKVTFKTLGQGDIRYTLDGTDPTKDSAPYDSLQPLFIKSDAQIKAAVFRPGGTRSRIFSEKVTRSKSSMKPIILKQQPSGGYAFNGAPVLNDGLQGDGNYKTGRWLGFQGRDIEAVIDLKEATEIGKLCFRCNVVKGDWIMGPRGVRIRVSDDGVNYREVLAQDIADFKQADKDGIYPYEYSFAPVSARYVEVTIRNGNLPDWHPGKGNPAFVFVDELNLY</sequence>
<protein>
    <recommendedName>
        <fullName evidence="3">beta-N-acetylhexosaminidase</fullName>
        <ecNumber evidence="3">3.2.1.52</ecNumber>
    </recommendedName>
</protein>
<evidence type="ECO:0000313" key="12">
    <source>
        <dbReference type="Proteomes" id="UP000823865"/>
    </source>
</evidence>
<dbReference type="CDD" id="cd06563">
    <property type="entry name" value="GH20_chitobiase-like"/>
    <property type="match status" value="1"/>
</dbReference>
<dbReference type="EMBL" id="JAHLFU010000025">
    <property type="protein sequence ID" value="MBU3852509.1"/>
    <property type="molecule type" value="Genomic_DNA"/>
</dbReference>